<evidence type="ECO:0008006" key="5">
    <source>
        <dbReference type="Google" id="ProtNLM"/>
    </source>
</evidence>
<keyword evidence="2" id="KW-0732">Signal</keyword>
<evidence type="ECO:0000256" key="1">
    <source>
        <dbReference type="SAM" id="MobiDB-lite"/>
    </source>
</evidence>
<name>A0A6J3LVQ0_9PEZI</name>
<keyword evidence="3" id="KW-1185">Reference proteome</keyword>
<feature type="signal peptide" evidence="2">
    <location>
        <begin position="1"/>
        <end position="20"/>
    </location>
</feature>
<evidence type="ECO:0000313" key="4">
    <source>
        <dbReference type="RefSeq" id="XP_033456794.1"/>
    </source>
</evidence>
<evidence type="ECO:0000313" key="3">
    <source>
        <dbReference type="Proteomes" id="UP000504637"/>
    </source>
</evidence>
<sequence length="95" mass="10521">MSPGIFLYVTFALISHLIRSANTSDYSLSKCPVASQSGPICRTSLGVRPALRSGTAVNRVWMFTETWSVSGAAEGRRKREDGRFETHLRPARPHD</sequence>
<feature type="compositionally biased region" description="Basic and acidic residues" evidence="1">
    <location>
        <begin position="74"/>
        <end position="95"/>
    </location>
</feature>
<proteinExistence type="predicted"/>
<reference evidence="4" key="2">
    <citation type="submission" date="2020-04" db="EMBL/GenBank/DDBJ databases">
        <authorList>
            <consortium name="NCBI Genome Project"/>
        </authorList>
    </citation>
    <scope>NUCLEOTIDE SEQUENCE</scope>
    <source>
        <strain evidence="4">CBS 342.82</strain>
    </source>
</reference>
<organism evidence="4">
    <name type="scientific">Dissoconium aciculare CBS 342.82</name>
    <dbReference type="NCBI Taxonomy" id="1314786"/>
    <lineage>
        <taxon>Eukaryota</taxon>
        <taxon>Fungi</taxon>
        <taxon>Dikarya</taxon>
        <taxon>Ascomycota</taxon>
        <taxon>Pezizomycotina</taxon>
        <taxon>Dothideomycetes</taxon>
        <taxon>Dothideomycetidae</taxon>
        <taxon>Mycosphaerellales</taxon>
        <taxon>Dissoconiaceae</taxon>
        <taxon>Dissoconium</taxon>
    </lineage>
</organism>
<feature type="chain" id="PRO_5026959637" description="Secreted protein" evidence="2">
    <location>
        <begin position="21"/>
        <end position="95"/>
    </location>
</feature>
<gene>
    <name evidence="4" type="ORF">K489DRAFT_383332</name>
</gene>
<protein>
    <recommendedName>
        <fullName evidence="5">Secreted protein</fullName>
    </recommendedName>
</protein>
<feature type="region of interest" description="Disordered" evidence="1">
    <location>
        <begin position="72"/>
        <end position="95"/>
    </location>
</feature>
<dbReference type="RefSeq" id="XP_033456794.1">
    <property type="nucleotide sequence ID" value="XM_033605576.1"/>
</dbReference>
<evidence type="ECO:0000256" key="2">
    <source>
        <dbReference type="SAM" id="SignalP"/>
    </source>
</evidence>
<dbReference type="AlphaFoldDB" id="A0A6J3LVQ0"/>
<reference evidence="4" key="3">
    <citation type="submission" date="2025-08" db="UniProtKB">
        <authorList>
            <consortium name="RefSeq"/>
        </authorList>
    </citation>
    <scope>IDENTIFICATION</scope>
    <source>
        <strain evidence="4">CBS 342.82</strain>
    </source>
</reference>
<dbReference type="Proteomes" id="UP000504637">
    <property type="component" value="Unplaced"/>
</dbReference>
<accession>A0A6J3LVQ0</accession>
<dbReference type="GeneID" id="54363376"/>
<reference evidence="4" key="1">
    <citation type="submission" date="2020-01" db="EMBL/GenBank/DDBJ databases">
        <authorList>
            <consortium name="DOE Joint Genome Institute"/>
            <person name="Haridas S."/>
            <person name="Albert R."/>
            <person name="Binder M."/>
            <person name="Bloem J."/>
            <person name="Labutti K."/>
            <person name="Salamov A."/>
            <person name="Andreopoulos B."/>
            <person name="Baker S.E."/>
            <person name="Barry K."/>
            <person name="Bills G."/>
            <person name="Bluhm B.H."/>
            <person name="Cannon C."/>
            <person name="Castanera R."/>
            <person name="Culley D.E."/>
            <person name="Daum C."/>
            <person name="Ezra D."/>
            <person name="Gonzalez J.B."/>
            <person name="Henrissat B."/>
            <person name="Kuo A."/>
            <person name="Liang C."/>
            <person name="Lipzen A."/>
            <person name="Lutzoni F."/>
            <person name="Magnuson J."/>
            <person name="Mondo S."/>
            <person name="Nolan M."/>
            <person name="Ohm R."/>
            <person name="Pangilinan J."/>
            <person name="Park H.-J."/>
            <person name="Ramirez L."/>
            <person name="Alfaro M."/>
            <person name="Sun H."/>
            <person name="Tritt A."/>
            <person name="Yoshinaga Y."/>
            <person name="Zwiers L.-H."/>
            <person name="Turgeon B.G."/>
            <person name="Goodwin S.B."/>
            <person name="Spatafora J.W."/>
            <person name="Crous P.W."/>
            <person name="Grigoriev I.V."/>
        </authorList>
    </citation>
    <scope>NUCLEOTIDE SEQUENCE</scope>
    <source>
        <strain evidence="4">CBS 342.82</strain>
    </source>
</reference>